<keyword evidence="4 9" id="KW-0812">Transmembrane</keyword>
<comment type="caution">
    <text evidence="15">The sequence shown here is derived from an EMBL/GenBank/DDBJ whole genome shotgun (WGS) entry which is preliminary data.</text>
</comment>
<sequence length="762" mass="83462">MASPLIRRSALPALLVFSFSPAAALAQGAEPAPPPEESAAPASDAPPPAAEATSAEDPNAKPAEPPPPIEISVVGTRLQQTSGSAHVVSTKQLARFKYDDPHKVLLGVPGVYIREEDGFGLRPNIGIRGAVSDRSKKVTLMEDGVLLGPAPYSAPAAYYFPLIGRMDAVRVVKGPAAISYGPHTIGGAIDMTTAAIPSERRGMLDVSFGQYMFRKVHARQGLADDKYGVLLEAVHVANDGFKELDGGGDTGFARTDVMMKGRYTFDPVDSVINELELKVGYQNEGSNETYLGLSDADFRATPYRRYGASRLDRMDWNRTQFQLTHRVRFRPNLELTTIAYRHDMRRAWRKVNAFRGTSVADVLANPEDPRNALYYGVLTGAIAPSSAGETLMIGPNDRSFVSQGLQSTVSFRPKTGPISHRIEYGFRLHYDSIRRLHTQDGFLVEEDNLTPEGRATETTADNDAWTTALSMYATDAATWGPVTVTAGARLESIRSELENHLSGEYNLTIQQVVLPGAGVFLALPRDFGLLAGVHQGFSPIPPGQNDLVRPEKSWNYEAGVRWAPKRMRAEIIGFYSDYKNLTNLCTFSSGCVEENLDQQTDGGRARVLGFEAYAESEIKLRDDLALPGRLSWTYTDARFTNTFQSSDPIFGDVEEGDELPYVPRHQVAASIGVETPRWGVNVGCTYTSRMRELASQGEPAPGTATDDYFLLDASVNVRPLKWLTIYALGRNLLDNAYIASRRPYGARPGAPRWLQAGARVDF</sequence>
<dbReference type="InterPro" id="IPR039426">
    <property type="entry name" value="TonB-dep_rcpt-like"/>
</dbReference>
<dbReference type="OrthoDB" id="5389752at2"/>
<keyword evidence="8 9" id="KW-0998">Cell outer membrane</keyword>
<evidence type="ECO:0000256" key="5">
    <source>
        <dbReference type="ARBA" id="ARBA00022729"/>
    </source>
</evidence>
<feature type="chain" id="PRO_5026697807" evidence="12">
    <location>
        <begin position="25"/>
        <end position="762"/>
    </location>
</feature>
<evidence type="ECO:0000313" key="16">
    <source>
        <dbReference type="Proteomes" id="UP000440224"/>
    </source>
</evidence>
<dbReference type="Gene3D" id="2.40.170.20">
    <property type="entry name" value="TonB-dependent receptor, beta-barrel domain"/>
    <property type="match status" value="1"/>
</dbReference>
<evidence type="ECO:0000256" key="3">
    <source>
        <dbReference type="ARBA" id="ARBA00022452"/>
    </source>
</evidence>
<evidence type="ECO:0000256" key="8">
    <source>
        <dbReference type="ARBA" id="ARBA00023237"/>
    </source>
</evidence>
<dbReference type="PANTHER" id="PTHR30442">
    <property type="entry name" value="IRON III DICITRATE TRANSPORT PROTEIN FECA"/>
    <property type="match status" value="1"/>
</dbReference>
<dbReference type="InterPro" id="IPR037066">
    <property type="entry name" value="Plug_dom_sf"/>
</dbReference>
<evidence type="ECO:0000256" key="11">
    <source>
        <dbReference type="SAM" id="MobiDB-lite"/>
    </source>
</evidence>
<dbReference type="PANTHER" id="PTHR30442:SF0">
    <property type="entry name" value="FE(3+) DICITRATE TRANSPORT PROTEIN FECA"/>
    <property type="match status" value="1"/>
</dbReference>
<feature type="compositionally biased region" description="Low complexity" evidence="11">
    <location>
        <begin position="50"/>
        <end position="62"/>
    </location>
</feature>
<keyword evidence="15" id="KW-0675">Receptor</keyword>
<feature type="domain" description="TonB-dependent receptor plug" evidence="14">
    <location>
        <begin position="78"/>
        <end position="188"/>
    </location>
</feature>
<dbReference type="Proteomes" id="UP000440224">
    <property type="component" value="Unassembled WGS sequence"/>
</dbReference>
<dbReference type="Gene3D" id="2.170.130.10">
    <property type="entry name" value="TonB-dependent receptor, plug domain"/>
    <property type="match status" value="1"/>
</dbReference>
<evidence type="ECO:0000256" key="1">
    <source>
        <dbReference type="ARBA" id="ARBA00004571"/>
    </source>
</evidence>
<keyword evidence="6 10" id="KW-0798">TonB box</keyword>
<evidence type="ECO:0000256" key="6">
    <source>
        <dbReference type="ARBA" id="ARBA00023077"/>
    </source>
</evidence>
<keyword evidence="2 9" id="KW-0813">Transport</keyword>
<keyword evidence="3 9" id="KW-1134">Transmembrane beta strand</keyword>
<accession>A0A6N7PJJ4</accession>
<keyword evidence="5 12" id="KW-0732">Signal</keyword>
<evidence type="ECO:0000259" key="14">
    <source>
        <dbReference type="Pfam" id="PF07715"/>
    </source>
</evidence>
<protein>
    <submittedName>
        <fullName evidence="15">TonB-dependent receptor</fullName>
    </submittedName>
</protein>
<dbReference type="InterPro" id="IPR000531">
    <property type="entry name" value="Beta-barrel_TonB"/>
</dbReference>
<evidence type="ECO:0000256" key="12">
    <source>
        <dbReference type="SAM" id="SignalP"/>
    </source>
</evidence>
<evidence type="ECO:0000259" key="13">
    <source>
        <dbReference type="Pfam" id="PF00593"/>
    </source>
</evidence>
<dbReference type="Pfam" id="PF00593">
    <property type="entry name" value="TonB_dep_Rec_b-barrel"/>
    <property type="match status" value="1"/>
</dbReference>
<dbReference type="InterPro" id="IPR010917">
    <property type="entry name" value="TonB_rcpt_CS"/>
</dbReference>
<keyword evidence="16" id="KW-1185">Reference proteome</keyword>
<gene>
    <name evidence="15" type="ORF">GF068_09585</name>
</gene>
<comment type="similarity">
    <text evidence="9 10">Belongs to the TonB-dependent receptor family.</text>
</comment>
<dbReference type="RefSeq" id="WP_153819004.1">
    <property type="nucleotide sequence ID" value="NZ_WJIE01000002.1"/>
</dbReference>
<name>A0A6N7PJJ4_9BACT</name>
<evidence type="ECO:0000256" key="9">
    <source>
        <dbReference type="PROSITE-ProRule" id="PRU01360"/>
    </source>
</evidence>
<dbReference type="EMBL" id="WJIE01000002">
    <property type="protein sequence ID" value="MRG92178.1"/>
    <property type="molecule type" value="Genomic_DNA"/>
</dbReference>
<evidence type="ECO:0000256" key="10">
    <source>
        <dbReference type="RuleBase" id="RU003357"/>
    </source>
</evidence>
<dbReference type="PROSITE" id="PS01156">
    <property type="entry name" value="TONB_DEPENDENT_REC_2"/>
    <property type="match status" value="1"/>
</dbReference>
<dbReference type="InterPro" id="IPR012910">
    <property type="entry name" value="Plug_dom"/>
</dbReference>
<feature type="domain" description="TonB-dependent receptor-like beta-barrel" evidence="13">
    <location>
        <begin position="290"/>
        <end position="732"/>
    </location>
</feature>
<comment type="subcellular location">
    <subcellularLocation>
        <location evidence="1 9">Cell outer membrane</location>
        <topology evidence="1 9">Multi-pass membrane protein</topology>
    </subcellularLocation>
</comment>
<evidence type="ECO:0000256" key="2">
    <source>
        <dbReference type="ARBA" id="ARBA00022448"/>
    </source>
</evidence>
<dbReference type="Pfam" id="PF07715">
    <property type="entry name" value="Plug"/>
    <property type="match status" value="1"/>
</dbReference>
<dbReference type="GO" id="GO:0033214">
    <property type="term" value="P:siderophore-iron import into cell"/>
    <property type="evidence" value="ECO:0007669"/>
    <property type="project" value="TreeGrafter"/>
</dbReference>
<dbReference type="PROSITE" id="PS52016">
    <property type="entry name" value="TONB_DEPENDENT_REC_3"/>
    <property type="match status" value="1"/>
</dbReference>
<dbReference type="SUPFAM" id="SSF56935">
    <property type="entry name" value="Porins"/>
    <property type="match status" value="1"/>
</dbReference>
<dbReference type="AlphaFoldDB" id="A0A6N7PJJ4"/>
<dbReference type="GO" id="GO:0009279">
    <property type="term" value="C:cell outer membrane"/>
    <property type="evidence" value="ECO:0007669"/>
    <property type="project" value="UniProtKB-SubCell"/>
</dbReference>
<proteinExistence type="inferred from homology"/>
<keyword evidence="7 9" id="KW-0472">Membrane</keyword>
<evidence type="ECO:0000256" key="7">
    <source>
        <dbReference type="ARBA" id="ARBA00023136"/>
    </source>
</evidence>
<dbReference type="InterPro" id="IPR036942">
    <property type="entry name" value="Beta-barrel_TonB_sf"/>
</dbReference>
<feature type="signal peptide" evidence="12">
    <location>
        <begin position="1"/>
        <end position="24"/>
    </location>
</feature>
<feature type="region of interest" description="Disordered" evidence="11">
    <location>
        <begin position="25"/>
        <end position="70"/>
    </location>
</feature>
<reference evidence="15 16" key="1">
    <citation type="submission" date="2019-10" db="EMBL/GenBank/DDBJ databases">
        <title>A soil myxobacterium in the family Polyangiaceae.</title>
        <authorList>
            <person name="Li Y."/>
            <person name="Wang J."/>
        </authorList>
    </citation>
    <scope>NUCLEOTIDE SEQUENCE [LARGE SCALE GENOMIC DNA]</scope>
    <source>
        <strain evidence="15 16">DSM 14734</strain>
    </source>
</reference>
<organism evidence="15 16">
    <name type="scientific">Polyangium spumosum</name>
    <dbReference type="NCBI Taxonomy" id="889282"/>
    <lineage>
        <taxon>Bacteria</taxon>
        <taxon>Pseudomonadati</taxon>
        <taxon>Myxococcota</taxon>
        <taxon>Polyangia</taxon>
        <taxon>Polyangiales</taxon>
        <taxon>Polyangiaceae</taxon>
        <taxon>Polyangium</taxon>
    </lineage>
</organism>
<evidence type="ECO:0000256" key="4">
    <source>
        <dbReference type="ARBA" id="ARBA00022692"/>
    </source>
</evidence>
<evidence type="ECO:0000313" key="15">
    <source>
        <dbReference type="EMBL" id="MRG92178.1"/>
    </source>
</evidence>